<gene>
    <name evidence="2" type="ORF">ALC57_08762</name>
</gene>
<reference evidence="2 3" key="1">
    <citation type="submission" date="2015-09" db="EMBL/GenBank/DDBJ databases">
        <title>Trachymyrmex cornetzi WGS genome.</title>
        <authorList>
            <person name="Nygaard S."/>
            <person name="Hu H."/>
            <person name="Boomsma J."/>
            <person name="Zhang G."/>
        </authorList>
    </citation>
    <scope>NUCLEOTIDE SEQUENCE [LARGE SCALE GENOMIC DNA]</scope>
    <source>
        <strain evidence="2">Tcor2-1</strain>
        <tissue evidence="2">Whole body</tissue>
    </source>
</reference>
<dbReference type="EMBL" id="KQ979824">
    <property type="protein sequence ID" value="KYN18919.1"/>
    <property type="molecule type" value="Genomic_DNA"/>
</dbReference>
<dbReference type="AlphaFoldDB" id="A0A195E1Z0"/>
<dbReference type="Proteomes" id="UP000078492">
    <property type="component" value="Unassembled WGS sequence"/>
</dbReference>
<feature type="compositionally biased region" description="Basic and acidic residues" evidence="1">
    <location>
        <begin position="189"/>
        <end position="206"/>
    </location>
</feature>
<proteinExistence type="predicted"/>
<evidence type="ECO:0000313" key="3">
    <source>
        <dbReference type="Proteomes" id="UP000078492"/>
    </source>
</evidence>
<sequence>MNSHEAKDTYLNDCHDNKILCISQHKKNKATDIIKRTRARLQLKSRPKFDVRSISVEDEESQREAMKKDPIPANVKKNVIYKISCNQCDASYVGQTSRLLKTKISEVDADTTNPEGNRAIRKKGKKKRQRSSRRRERERGGEGRRGERYGGRKGQAREQEGRKKQVFRRVKRAKGRRRPGITRFGGAEPSHDGARRLVSRQNDRENSAIQRRSNRRSNYKRPREASR</sequence>
<keyword evidence="3" id="KW-1185">Reference proteome</keyword>
<feature type="region of interest" description="Disordered" evidence="1">
    <location>
        <begin position="109"/>
        <end position="227"/>
    </location>
</feature>
<feature type="compositionally biased region" description="Basic and acidic residues" evidence="1">
    <location>
        <begin position="135"/>
        <end position="163"/>
    </location>
</feature>
<accession>A0A195E1Z0</accession>
<evidence type="ECO:0000313" key="2">
    <source>
        <dbReference type="EMBL" id="KYN18919.1"/>
    </source>
</evidence>
<evidence type="ECO:0000256" key="1">
    <source>
        <dbReference type="SAM" id="MobiDB-lite"/>
    </source>
</evidence>
<organism evidence="2 3">
    <name type="scientific">Trachymyrmex cornetzi</name>
    <dbReference type="NCBI Taxonomy" id="471704"/>
    <lineage>
        <taxon>Eukaryota</taxon>
        <taxon>Metazoa</taxon>
        <taxon>Ecdysozoa</taxon>
        <taxon>Arthropoda</taxon>
        <taxon>Hexapoda</taxon>
        <taxon>Insecta</taxon>
        <taxon>Pterygota</taxon>
        <taxon>Neoptera</taxon>
        <taxon>Endopterygota</taxon>
        <taxon>Hymenoptera</taxon>
        <taxon>Apocrita</taxon>
        <taxon>Aculeata</taxon>
        <taxon>Formicoidea</taxon>
        <taxon>Formicidae</taxon>
        <taxon>Myrmicinae</taxon>
        <taxon>Trachymyrmex</taxon>
    </lineage>
</organism>
<feature type="compositionally biased region" description="Basic residues" evidence="1">
    <location>
        <begin position="164"/>
        <end position="180"/>
    </location>
</feature>
<feature type="compositionally biased region" description="Basic residues" evidence="1">
    <location>
        <begin position="119"/>
        <end position="134"/>
    </location>
</feature>
<protein>
    <submittedName>
        <fullName evidence="2">Uncharacterized protein</fullName>
    </submittedName>
</protein>
<name>A0A195E1Z0_9HYME</name>